<organism evidence="1 2">
    <name type="scientific">Dermacentor silvarum</name>
    <name type="common">Tick</name>
    <dbReference type="NCBI Taxonomy" id="543639"/>
    <lineage>
        <taxon>Eukaryota</taxon>
        <taxon>Metazoa</taxon>
        <taxon>Ecdysozoa</taxon>
        <taxon>Arthropoda</taxon>
        <taxon>Chelicerata</taxon>
        <taxon>Arachnida</taxon>
        <taxon>Acari</taxon>
        <taxon>Parasitiformes</taxon>
        <taxon>Ixodida</taxon>
        <taxon>Ixodoidea</taxon>
        <taxon>Ixodidae</taxon>
        <taxon>Rhipicephalinae</taxon>
        <taxon>Dermacentor</taxon>
    </lineage>
</organism>
<protein>
    <submittedName>
        <fullName evidence="1">Uncharacterized protein</fullName>
    </submittedName>
</protein>
<reference evidence="1" key="1">
    <citation type="submission" date="2020-05" db="EMBL/GenBank/DDBJ databases">
        <title>Large-scale comparative analyses of tick genomes elucidate their genetic diversity and vector capacities.</title>
        <authorList>
            <person name="Jia N."/>
            <person name="Wang J."/>
            <person name="Shi W."/>
            <person name="Du L."/>
            <person name="Sun Y."/>
            <person name="Zhan W."/>
            <person name="Jiang J."/>
            <person name="Wang Q."/>
            <person name="Zhang B."/>
            <person name="Ji P."/>
            <person name="Sakyi L.B."/>
            <person name="Cui X."/>
            <person name="Yuan T."/>
            <person name="Jiang B."/>
            <person name="Yang W."/>
            <person name="Lam T.T.-Y."/>
            <person name="Chang Q."/>
            <person name="Ding S."/>
            <person name="Wang X."/>
            <person name="Zhu J."/>
            <person name="Ruan X."/>
            <person name="Zhao L."/>
            <person name="Wei J."/>
            <person name="Que T."/>
            <person name="Du C."/>
            <person name="Cheng J."/>
            <person name="Dai P."/>
            <person name="Han X."/>
            <person name="Huang E."/>
            <person name="Gao Y."/>
            <person name="Liu J."/>
            <person name="Shao H."/>
            <person name="Ye R."/>
            <person name="Li L."/>
            <person name="Wei W."/>
            <person name="Wang X."/>
            <person name="Wang C."/>
            <person name="Yang T."/>
            <person name="Huo Q."/>
            <person name="Li W."/>
            <person name="Guo W."/>
            <person name="Chen H."/>
            <person name="Zhou L."/>
            <person name="Ni X."/>
            <person name="Tian J."/>
            <person name="Zhou Y."/>
            <person name="Sheng Y."/>
            <person name="Liu T."/>
            <person name="Pan Y."/>
            <person name="Xia L."/>
            <person name="Li J."/>
            <person name="Zhao F."/>
            <person name="Cao W."/>
        </authorList>
    </citation>
    <scope>NUCLEOTIDE SEQUENCE</scope>
    <source>
        <strain evidence="1">Dsil-2018</strain>
    </source>
</reference>
<name>A0ACB8D297_DERSI</name>
<accession>A0ACB8D297</accession>
<evidence type="ECO:0000313" key="1">
    <source>
        <dbReference type="EMBL" id="KAH7958509.1"/>
    </source>
</evidence>
<evidence type="ECO:0000313" key="2">
    <source>
        <dbReference type="Proteomes" id="UP000821865"/>
    </source>
</evidence>
<keyword evidence="2" id="KW-1185">Reference proteome</keyword>
<comment type="caution">
    <text evidence="1">The sequence shown here is derived from an EMBL/GenBank/DDBJ whole genome shotgun (WGS) entry which is preliminary data.</text>
</comment>
<proteinExistence type="predicted"/>
<sequence>MTKTFANADSHDEMTEDNETASTSAESADSELLGIARSGEPIEGGSIEEVHEVMEDVTGNSLGNVTKECIEINDLHRAHALEEERHRSQEESVHDSTHEKFEKQKSVYQFVEDEKNASQDNISEDSALKGAPAESAQLGKDIKGTSHIILEDSADGDSGASNSERSKRTSEPMKNSCEGTDGNTEALAQAADKELGNVILDSKERLMLTTTGSKLQESELLYHEISTSQEVVDAKEPRTTEAYNANIAGISLNSSLEQENRDNRSSLLAYAEEIVSTVLTKCVTYLGENDEAFRRAELVGRNHCELNADTENAVKKRTISDDHKEELHIPLPQSDTTNRDTPGDAFEPIVSRQSAFEEAIPPADHQYPVTSRDANHAAVVLPVAAEKERNSNEKLNYAIMSEMYDQSVNMDVMDETVTNNKVMKLATSDAVAENAKVDVPLDSTEDEGLSQLTKERRDGDASDSASISEALTENAASSEAEPHSSVSAAKENQEVTDQEVTQADQSEEKLEEEERSAVALVA</sequence>
<dbReference type="Proteomes" id="UP000821865">
    <property type="component" value="Chromosome 3"/>
</dbReference>
<gene>
    <name evidence="1" type="ORF">HPB49_002101</name>
</gene>
<dbReference type="EMBL" id="CM023472">
    <property type="protein sequence ID" value="KAH7958509.1"/>
    <property type="molecule type" value="Genomic_DNA"/>
</dbReference>